<dbReference type="EMBL" id="JAEPRB010000011">
    <property type="protein sequence ID" value="KAG2227013.1"/>
    <property type="molecule type" value="Genomic_DNA"/>
</dbReference>
<gene>
    <name evidence="2" type="ORF">INT45_006420</name>
</gene>
<organism evidence="2 3">
    <name type="scientific">Circinella minor</name>
    <dbReference type="NCBI Taxonomy" id="1195481"/>
    <lineage>
        <taxon>Eukaryota</taxon>
        <taxon>Fungi</taxon>
        <taxon>Fungi incertae sedis</taxon>
        <taxon>Mucoromycota</taxon>
        <taxon>Mucoromycotina</taxon>
        <taxon>Mucoromycetes</taxon>
        <taxon>Mucorales</taxon>
        <taxon>Lichtheimiaceae</taxon>
        <taxon>Circinella</taxon>
    </lineage>
</organism>
<proteinExistence type="predicted"/>
<reference evidence="2 3" key="1">
    <citation type="submission" date="2020-12" db="EMBL/GenBank/DDBJ databases">
        <title>Metabolic potential, ecology and presence of endohyphal bacteria is reflected in genomic diversity of Mucoromycotina.</title>
        <authorList>
            <person name="Muszewska A."/>
            <person name="Okrasinska A."/>
            <person name="Steczkiewicz K."/>
            <person name="Drgas O."/>
            <person name="Orlowska M."/>
            <person name="Perlinska-Lenart U."/>
            <person name="Aleksandrzak-Piekarczyk T."/>
            <person name="Szatraj K."/>
            <person name="Zielenkiewicz U."/>
            <person name="Pilsyk S."/>
            <person name="Malc E."/>
            <person name="Mieczkowski P."/>
            <person name="Kruszewska J.S."/>
            <person name="Biernat P."/>
            <person name="Pawlowska J."/>
        </authorList>
    </citation>
    <scope>NUCLEOTIDE SEQUENCE [LARGE SCALE GENOMIC DNA]</scope>
    <source>
        <strain evidence="2 3">CBS 142.35</strain>
    </source>
</reference>
<name>A0A8H7SEJ9_9FUNG</name>
<feature type="compositionally biased region" description="Basic and acidic residues" evidence="1">
    <location>
        <begin position="186"/>
        <end position="208"/>
    </location>
</feature>
<dbReference type="Proteomes" id="UP000646827">
    <property type="component" value="Unassembled WGS sequence"/>
</dbReference>
<feature type="region of interest" description="Disordered" evidence="1">
    <location>
        <begin position="110"/>
        <end position="238"/>
    </location>
</feature>
<accession>A0A8H7SEJ9</accession>
<sequence length="238" mass="27476">MSDIQTFEGWTSFETGHLTPQYDQNFVVYTETNNIGSGINCKIRIHDLVQSDVAQYLSRGGMCRVIVRGIMRIAPITEQGWVPTSTRFLQVTWIMREQQPEVFEEGMISHQEKKIQQRQSYSISTNNRNSSDDADSEDITEEKEPQSQDEDDNESDPDYSSIDVEEEERKRMKDTDFDDDEASSEDVEKLKAEGKELLNTENKRKRDDEDSTEDISNKKRKENSPNSSRRSSNVIALE</sequence>
<protein>
    <submittedName>
        <fullName evidence="2">Uncharacterized protein</fullName>
    </submittedName>
</protein>
<evidence type="ECO:0000256" key="1">
    <source>
        <dbReference type="SAM" id="MobiDB-lite"/>
    </source>
</evidence>
<evidence type="ECO:0000313" key="3">
    <source>
        <dbReference type="Proteomes" id="UP000646827"/>
    </source>
</evidence>
<keyword evidence="3" id="KW-1185">Reference proteome</keyword>
<feature type="compositionally biased region" description="Polar residues" evidence="1">
    <location>
        <begin position="117"/>
        <end position="129"/>
    </location>
</feature>
<comment type="caution">
    <text evidence="2">The sequence shown here is derived from an EMBL/GenBank/DDBJ whole genome shotgun (WGS) entry which is preliminary data.</text>
</comment>
<feature type="compositionally biased region" description="Acidic residues" evidence="1">
    <location>
        <begin position="132"/>
        <end position="157"/>
    </location>
</feature>
<feature type="compositionally biased region" description="Acidic residues" evidence="1">
    <location>
        <begin position="176"/>
        <end position="185"/>
    </location>
</feature>
<evidence type="ECO:0000313" key="2">
    <source>
        <dbReference type="EMBL" id="KAG2227013.1"/>
    </source>
</evidence>
<dbReference type="OrthoDB" id="2288402at2759"/>
<dbReference type="AlphaFoldDB" id="A0A8H7SEJ9"/>
<feature type="compositionally biased region" description="Low complexity" evidence="1">
    <location>
        <begin position="224"/>
        <end position="238"/>
    </location>
</feature>